<dbReference type="Proteomes" id="UP000253934">
    <property type="component" value="Unassembled WGS sequence"/>
</dbReference>
<evidence type="ECO:0000313" key="2">
    <source>
        <dbReference type="Proteomes" id="UP000253934"/>
    </source>
</evidence>
<comment type="caution">
    <text evidence="1">The sequence shown here is derived from an EMBL/GenBank/DDBJ whole genome shotgun (WGS) entry which is preliminary data.</text>
</comment>
<gene>
    <name evidence="1" type="ORF">DCC88_12015</name>
</gene>
<name>A0A369KQE5_9BACT</name>
<dbReference type="AlphaFoldDB" id="A0A369KQE5"/>
<keyword evidence="2" id="KW-1185">Reference proteome</keyword>
<organism evidence="1 2">
    <name type="scientific">Spirobacillus cienkowskii</name>
    <dbReference type="NCBI Taxonomy" id="495820"/>
    <lineage>
        <taxon>Bacteria</taxon>
        <taxon>Pseudomonadati</taxon>
        <taxon>Bdellovibrionota</taxon>
        <taxon>Oligoflexia</taxon>
        <taxon>Silvanigrellales</taxon>
        <taxon>Spirobacillus</taxon>
    </lineage>
</organism>
<proteinExistence type="predicted"/>
<accession>A0A369KQE5</accession>
<protein>
    <submittedName>
        <fullName evidence="1">Uncharacterized protein</fullName>
    </submittedName>
</protein>
<sequence length="618" mass="69985">MEKKRILKSIILLNIMFFIFGSSFSLENPGAISPPTQNDTFLLPPVRRIGIDLLDTNLDKFRVFMRKQDRLLYGVPAFPFNERDIQNMMAEMISEEVKNSGRFWDISLTEFTKLLPLNSSENSKMNSQKIENLKRRLEGDYNIDAWLNASLYFAPDQTLVRLVLKGVGVKGTVWAREDVLLDAQANSQKIQNAFAQALVRIINTIGHDGKITYIRENLLTLDFGLERGIIRGNTLFAGYVTLSSFHPQSGEFLRAQRIPIHQLKVLESRQGSSLCQIVASDRMSHEQAMKIVGTNDVKMLAWRPSNTVYREGWREAYNPEIAPILGVAEEGFGTPLTKQDSSKETLRSVIPPLVFEHEGKVANSDPKILIEKQKTSQAAVPKQEEKIEENLTVLSSAWNKKNAVINKPETWIAETILVGTGLTFGTSYSEKSGFSTTLLNKVSIFSYVDIDTQIKFKVIPYFQYSYFDSYVINGSSYYLGAILFDTIYSASPRNSLSIGAGVEWTNGTIEYGCNCIPNVNATHGSVTLNSMWEDEVSNFGLYNVIAGFSLFDFVQGSVFWNFKTNIRPDKMLPKELVFDFSLKRFKDNWFEVSLGVSWDFNAEYKYLKPILGRVLNLN</sequence>
<dbReference type="EMBL" id="QOVW01000108">
    <property type="protein sequence ID" value="RDB35087.1"/>
    <property type="molecule type" value="Genomic_DNA"/>
</dbReference>
<evidence type="ECO:0000313" key="1">
    <source>
        <dbReference type="EMBL" id="RDB35087.1"/>
    </source>
</evidence>
<reference evidence="1" key="1">
    <citation type="submission" date="2018-04" db="EMBL/GenBank/DDBJ databases">
        <title>Draft genome sequence of the Candidatus Spirobacillus cienkowskii, a pathogen of freshwater Daphnia species, reconstructed from hemolymph metagenomic reads.</title>
        <authorList>
            <person name="Bresciani L."/>
            <person name="Lemos L.N."/>
            <person name="Wale N."/>
            <person name="Lin J.Y."/>
            <person name="Fernandes G.R."/>
            <person name="Duffy M.A."/>
            <person name="Rodrigues J.M."/>
        </authorList>
    </citation>
    <scope>NUCLEOTIDE SEQUENCE [LARGE SCALE GENOMIC DNA]</scope>
    <source>
        <strain evidence="1">Binning01</strain>
    </source>
</reference>